<reference evidence="1 2" key="1">
    <citation type="journal article" date="2020" name="Cell">
        <title>Large-Scale Comparative Analyses of Tick Genomes Elucidate Their Genetic Diversity and Vector Capacities.</title>
        <authorList>
            <consortium name="Tick Genome and Microbiome Consortium (TIGMIC)"/>
            <person name="Jia N."/>
            <person name="Wang J."/>
            <person name="Shi W."/>
            <person name="Du L."/>
            <person name="Sun Y."/>
            <person name="Zhan W."/>
            <person name="Jiang J.F."/>
            <person name="Wang Q."/>
            <person name="Zhang B."/>
            <person name="Ji P."/>
            <person name="Bell-Sakyi L."/>
            <person name="Cui X.M."/>
            <person name="Yuan T.T."/>
            <person name="Jiang B.G."/>
            <person name="Yang W.F."/>
            <person name="Lam T.T."/>
            <person name="Chang Q.C."/>
            <person name="Ding S.J."/>
            <person name="Wang X.J."/>
            <person name="Zhu J.G."/>
            <person name="Ruan X.D."/>
            <person name="Zhao L."/>
            <person name="Wei J.T."/>
            <person name="Ye R.Z."/>
            <person name="Que T.C."/>
            <person name="Du C.H."/>
            <person name="Zhou Y.H."/>
            <person name="Cheng J.X."/>
            <person name="Dai P.F."/>
            <person name="Guo W.B."/>
            <person name="Han X.H."/>
            <person name="Huang E.J."/>
            <person name="Li L.F."/>
            <person name="Wei W."/>
            <person name="Gao Y.C."/>
            <person name="Liu J.Z."/>
            <person name="Shao H.Z."/>
            <person name="Wang X."/>
            <person name="Wang C.C."/>
            <person name="Yang T.C."/>
            <person name="Huo Q.B."/>
            <person name="Li W."/>
            <person name="Chen H.Y."/>
            <person name="Chen S.E."/>
            <person name="Zhou L.G."/>
            <person name="Ni X.B."/>
            <person name="Tian J.H."/>
            <person name="Sheng Y."/>
            <person name="Liu T."/>
            <person name="Pan Y.S."/>
            <person name="Xia L.Y."/>
            <person name="Li J."/>
            <person name="Zhao F."/>
            <person name="Cao W.C."/>
        </authorList>
    </citation>
    <scope>NUCLEOTIDE SEQUENCE [LARGE SCALE GENOMIC DNA]</scope>
    <source>
        <strain evidence="1">Iper-2018</strain>
    </source>
</reference>
<evidence type="ECO:0000313" key="1">
    <source>
        <dbReference type="EMBL" id="KAG0414497.1"/>
    </source>
</evidence>
<proteinExistence type="predicted"/>
<protein>
    <submittedName>
        <fullName evidence="1">Uncharacterized protein</fullName>
    </submittedName>
</protein>
<name>A0AC60P5B4_IXOPE</name>
<evidence type="ECO:0000313" key="2">
    <source>
        <dbReference type="Proteomes" id="UP000805193"/>
    </source>
</evidence>
<comment type="caution">
    <text evidence="1">The sequence shown here is derived from an EMBL/GenBank/DDBJ whole genome shotgun (WGS) entry which is preliminary data.</text>
</comment>
<gene>
    <name evidence="1" type="ORF">HPB47_008340</name>
</gene>
<organism evidence="1 2">
    <name type="scientific">Ixodes persulcatus</name>
    <name type="common">Taiga tick</name>
    <dbReference type="NCBI Taxonomy" id="34615"/>
    <lineage>
        <taxon>Eukaryota</taxon>
        <taxon>Metazoa</taxon>
        <taxon>Ecdysozoa</taxon>
        <taxon>Arthropoda</taxon>
        <taxon>Chelicerata</taxon>
        <taxon>Arachnida</taxon>
        <taxon>Acari</taxon>
        <taxon>Parasitiformes</taxon>
        <taxon>Ixodida</taxon>
        <taxon>Ixodoidea</taxon>
        <taxon>Ixodidae</taxon>
        <taxon>Ixodinae</taxon>
        <taxon>Ixodes</taxon>
    </lineage>
</organism>
<accession>A0AC60P5B4</accession>
<dbReference type="EMBL" id="JABSTQ010011173">
    <property type="protein sequence ID" value="KAG0414497.1"/>
    <property type="molecule type" value="Genomic_DNA"/>
</dbReference>
<keyword evidence="2" id="KW-1185">Reference proteome</keyword>
<sequence>MEIADTDQGEWYDAKTSKKRKKNSSSSKSGDTVTNSPTTTVGLTVIFVPAVENQKITAISSLKLSVALEQLCPECIHEIRPNSRLNLIAVDTRNGQTTRALLACTHICGLKVRAYEPVPRHFAVGVIKDVDTSLSDAEIEQHMRSPEGRVARIRRLGQSSIVKIAFSETTLPSFVYLGHVRHPVTPFKERPIQCRKCCGYEHREADCKRPPICSRCGEAHDGNDTCSGQEKCANCSQAHAATSFSCPKWQRESDTRSYARKHAVNFRAARSAITTCTAIMPVKASASPMRLPQRTVLFEVAPYAVLGEVRTVRGMTYPVVRVKRERDVLIPRHRDSKCFEKQRVLGNSATRDTTPDLTFVRNAGTANVTWSNTTVDLGSERPRDHRDTRPNTGLNARQQAHLYLVEDAKASNKTIETDVDTDKMDSRLAHLIEAKNLILARWTKQRLNRRLRKKVAELNRSIEEHCRTLNRQQWDEMCNAVDGQLHNGKAWSLLKHLLDATNTKSHQRDHLARLIHKENGERGKDRITNRRSGMREENLTRLIHSFVVCNIAYVAAFHYRYRKEEDKINVLIRRVYKIALGLSESTGTDRLFQLGIHNTLNEIAEAQRTSQLERLSGTNAGRRIPENLGIGYHTQQGHTVTIAVAIRQKIRVDPVPRNVHPENNRGRREAQAKALLNAHSSNVGTRFVDAAEYEKGSRFAYGRRFRRGNEDISKQAEEIAVALALTNPACKTVLCDSREVIRNFAKGRISLRAARIISQRQVHREPEPPTRLLWFPAHVGEVSEEHRNGNETAHARPRELTNRTGDGRPWYSSKDRMTSYNEITKAFRLDRRTLPPPSDKLDRTQAVALRQLQKRTYPNPAQYHRMFPEIYTTNTCKVCRKQVATLTHMLWDCTKDPHGANSGTLPPRLSTALCSPSLDDQLWAVQQACEAVKRQDFDAPRRAKRTSGNAPKRVT</sequence>
<dbReference type="Proteomes" id="UP000805193">
    <property type="component" value="Unassembled WGS sequence"/>
</dbReference>